<dbReference type="Proteomes" id="UP000326582">
    <property type="component" value="Chromosome 3"/>
</dbReference>
<gene>
    <name evidence="1" type="ORF">EJF14_30500</name>
</gene>
<name>A0ACD0WJW3_CLALS</name>
<organism evidence="1 2">
    <name type="scientific">Clavispora lusitaniae</name>
    <name type="common">Candida lusitaniae</name>
    <dbReference type="NCBI Taxonomy" id="36911"/>
    <lineage>
        <taxon>Eukaryota</taxon>
        <taxon>Fungi</taxon>
        <taxon>Dikarya</taxon>
        <taxon>Ascomycota</taxon>
        <taxon>Saccharomycotina</taxon>
        <taxon>Pichiomycetes</taxon>
        <taxon>Metschnikowiaceae</taxon>
        <taxon>Clavispora</taxon>
    </lineage>
</organism>
<reference evidence="2" key="1">
    <citation type="journal article" date="2019" name="MBio">
        <title>Comparative genomics for the elucidation of multidrug resistance (MDR) in Candida lusitaniae.</title>
        <authorList>
            <person name="Kannan A."/>
            <person name="Asner S.A."/>
            <person name="Trachsel E."/>
            <person name="Kelly S."/>
            <person name="Parker J."/>
            <person name="Sanglard D."/>
        </authorList>
    </citation>
    <scope>NUCLEOTIDE SEQUENCE [LARGE SCALE GENOMIC DNA]</scope>
    <source>
        <strain evidence="2">P1</strain>
    </source>
</reference>
<accession>A0ACD0WJW3</accession>
<protein>
    <submittedName>
        <fullName evidence="1">Actin cytoskeleton-regulatory complex</fullName>
    </submittedName>
</protein>
<evidence type="ECO:0000313" key="2">
    <source>
        <dbReference type="Proteomes" id="UP000326582"/>
    </source>
</evidence>
<proteinExistence type="predicted"/>
<keyword evidence="2" id="KW-1185">Reference proteome</keyword>
<dbReference type="EMBL" id="CP038486">
    <property type="protein sequence ID" value="QFZ27526.1"/>
    <property type="molecule type" value="Genomic_DNA"/>
</dbReference>
<evidence type="ECO:0000313" key="1">
    <source>
        <dbReference type="EMBL" id="QFZ27526.1"/>
    </source>
</evidence>
<sequence length="1536" mass="165156">MYNQYQQGGYSQNYGQYQQGYPLQQQSTGFYGAAPQQPGLFQGQQTGFPQQFQGQFAQQQAVPSQQQGFQPQQTGYAPLQAQKTGFSAALADVQENSDIKIPNMRLSFITASDQTKFEHLFRTAVAKGENAVSGDTARDILLRSGLAPVLLAEIWALADTNKSGSLLFPEFALALHLCNMALRGDQLPHQLPEKWANEVQSFVDAINFSVPEDPAAILANTPFSSFAQDKSDWMTQGPAPPTSFVPQKTGGGLVPLQPQQTAGLVPAQGFQPQSTGYQPLQPQTTGYQPLQPQTTGFRPLQPQSTGFQQLQPQTTGYQSQGGQSGFQGIKPQTTGYQAQGMQSQGIQPQSTGFQPQAIQPQTTGYQAQGIQPQSTGFQPQSTGFQPQNTGYQNTGIQSLQPQSTGFLQAQPTGKPGQWGFVSMPTGGIPGLNAMQQHFLPSAELPSHNLQNAMGGSLKSNVTWAITKQEKQIYDGIFAAWDTGKQGYIQGDVAISIFGKSGLSRPDLESIWNLCDSSNRGKLNKDEFAVAMHLVYRRLNGYDIPLRLPPELVPPSAKYLQDSVDTLKNSLKGGSAKKAAPAAKPTTSASRFKNDDDNVGYVSSSRHKSRKPSESQGSVPNSKSRDLSVQELKKLIHEKRILLDALDVEDQHNSLARKQEDENNYREIEHLKHQVIDVQKELNKYALGANEVEKKRLLEKLDHFTKDKVPSLMSQIYQVTADITQAKIELTKAKLKKQFPDWSPESSDEGIVGTGINGEVTEADIRKHKSKQLLRQRMAALTGKPIPGGSNKDAEAQLQQEIEAAKRESESQQGMIKDIETSIKDLEDGAAVHLQTSVKSEATSSKWEEGNDVSSMMRAFIDELNAFAKAEANQPKSDQSMPVANSIQKPAKPSTSSSSSLASTPTPKAKPAYKTPEERSAYIKAQAEKRMNERLAKLGISRNKNHEREEAAPEKAPEPKPEPKVEQGAERQEAKQEPKPQPREVPEQPKPQPQVQQNVEQPKPQVASQIVEPTPVHAERNVPEESDDEEDAEYAALLKQKQEMEARKKEKELRKKQEREARLAKLKKEMAALEDDSDEEPAQVQAVSYKPSSVHNEKKPNQSESQPEAKTEPQAPAASKPAEQAPEQTKPSAETASASSETGPHKSNPFAKFATGQPSTPGANSNPFFKPTNKTESVDQNKLAAQRASQRGLGSEDWSDEEENSSDDEEPNRAGAAKLASLLFGGMPQPLSRATTGNAGFQAQPSQPQAPQAPEAPQASQPEQAPQPPQEAPAVPVPQAQAQPPVPQAQAQPPVPQAQAQPPVPQAQAQPPVPQAQAQPPVPQAQPPVPETQPPVPETQPPVPETQPPVPQAQPSVPVAGSAESAPPLSASSHISDDSSFDNTTDSSDDFATPSPQAFPPPPTDGIPPPPPPQGMPPPPPPPVPMPPSDGVPPPPSAIPPPPMGIPPPPMGVPPPPSAVPPPPQAPPPSFGSAPPAPGGPPPPPSFLSAPAPPSGGPSAVPNLGALLGQIQGGKALKKVDDSEKHVAENSLAGRVL</sequence>